<accession>F4S0F6</accession>
<evidence type="ECO:0000313" key="2">
    <source>
        <dbReference type="EMBL" id="EGG01756.1"/>
    </source>
</evidence>
<dbReference type="KEGG" id="mlr:MELLADRAFT_110630"/>
<dbReference type="HOGENOM" id="CLU_891606_0_0_1"/>
<dbReference type="InParanoid" id="F4S0F6"/>
<protein>
    <submittedName>
        <fullName evidence="2">Uncharacterized protein</fullName>
    </submittedName>
</protein>
<gene>
    <name evidence="2" type="ORF">MELLADRAFT_110630</name>
</gene>
<evidence type="ECO:0000313" key="3">
    <source>
        <dbReference type="Proteomes" id="UP000001072"/>
    </source>
</evidence>
<proteinExistence type="predicted"/>
<dbReference type="VEuPathDB" id="FungiDB:MELLADRAFT_110630"/>
<sequence length="312" mass="35842">MSPPYLKAEPPSSDDGISESRKRPSTSFQSQEDRDQRRSSRPRLSSPSSKFQSQLERLQSKVENLTENVRECSQQAEEFEAARIVIEGKLTEDRVKSTKFSDQKVQREVRKEVIPQINALADQVTVIKRDLDREIALSSRLEEQVHRIESEMSREHVHPELSTKQMAELHQYIKEEVMRSKKDKTSPPEHSAQLLKDVLMEVLPHINGLADQLEEQVHKLDNELSREHAHPEFSTKQMAELHQYIKEEVMRSKEGKTSPLEDSSARASEKGYVLDEGKAAEIRGALRNLQVTLEKMLEHMFLSKEGPQGVDQ</sequence>
<dbReference type="EMBL" id="GL883135">
    <property type="protein sequence ID" value="EGG01756.1"/>
    <property type="molecule type" value="Genomic_DNA"/>
</dbReference>
<evidence type="ECO:0000256" key="1">
    <source>
        <dbReference type="SAM" id="MobiDB-lite"/>
    </source>
</evidence>
<keyword evidence="3" id="KW-1185">Reference proteome</keyword>
<dbReference type="AlphaFoldDB" id="F4S0F6"/>
<dbReference type="GeneID" id="18924139"/>
<feature type="region of interest" description="Disordered" evidence="1">
    <location>
        <begin position="1"/>
        <end position="58"/>
    </location>
</feature>
<dbReference type="Proteomes" id="UP000001072">
    <property type="component" value="Unassembled WGS sequence"/>
</dbReference>
<organism evidence="3">
    <name type="scientific">Melampsora larici-populina (strain 98AG31 / pathotype 3-4-7)</name>
    <name type="common">Poplar leaf rust fungus</name>
    <dbReference type="NCBI Taxonomy" id="747676"/>
    <lineage>
        <taxon>Eukaryota</taxon>
        <taxon>Fungi</taxon>
        <taxon>Dikarya</taxon>
        <taxon>Basidiomycota</taxon>
        <taxon>Pucciniomycotina</taxon>
        <taxon>Pucciniomycetes</taxon>
        <taxon>Pucciniales</taxon>
        <taxon>Melampsoraceae</taxon>
        <taxon>Melampsora</taxon>
    </lineage>
</organism>
<reference evidence="3" key="1">
    <citation type="journal article" date="2011" name="Proc. Natl. Acad. Sci. U.S.A.">
        <title>Obligate biotrophy features unraveled by the genomic analysis of rust fungi.</title>
        <authorList>
            <person name="Duplessis S."/>
            <person name="Cuomo C.A."/>
            <person name="Lin Y.-C."/>
            <person name="Aerts A."/>
            <person name="Tisserant E."/>
            <person name="Veneault-Fourrey C."/>
            <person name="Joly D.L."/>
            <person name="Hacquard S."/>
            <person name="Amselem J."/>
            <person name="Cantarel B.L."/>
            <person name="Chiu R."/>
            <person name="Coutinho P.M."/>
            <person name="Feau N."/>
            <person name="Field M."/>
            <person name="Frey P."/>
            <person name="Gelhaye E."/>
            <person name="Goldberg J."/>
            <person name="Grabherr M.G."/>
            <person name="Kodira C.D."/>
            <person name="Kohler A."/>
            <person name="Kuees U."/>
            <person name="Lindquist E.A."/>
            <person name="Lucas S.M."/>
            <person name="Mago R."/>
            <person name="Mauceli E."/>
            <person name="Morin E."/>
            <person name="Murat C."/>
            <person name="Pangilinan J.L."/>
            <person name="Park R."/>
            <person name="Pearson M."/>
            <person name="Quesneville H."/>
            <person name="Rouhier N."/>
            <person name="Sakthikumar S."/>
            <person name="Salamov A.A."/>
            <person name="Schmutz J."/>
            <person name="Selles B."/>
            <person name="Shapiro H."/>
            <person name="Tanguay P."/>
            <person name="Tuskan G.A."/>
            <person name="Henrissat B."/>
            <person name="Van de Peer Y."/>
            <person name="Rouze P."/>
            <person name="Ellis J.G."/>
            <person name="Dodds P.N."/>
            <person name="Schein J.E."/>
            <person name="Zhong S."/>
            <person name="Hamelin R.C."/>
            <person name="Grigoriev I.V."/>
            <person name="Szabo L.J."/>
            <person name="Martin F."/>
        </authorList>
    </citation>
    <scope>NUCLEOTIDE SEQUENCE [LARGE SCALE GENOMIC DNA]</scope>
    <source>
        <strain evidence="3">98AG31 / pathotype 3-4-7</strain>
    </source>
</reference>
<name>F4S0F6_MELLP</name>
<dbReference type="RefSeq" id="XP_007414856.1">
    <property type="nucleotide sequence ID" value="XM_007414794.1"/>
</dbReference>